<accession>A0AC61DCQ0</accession>
<organism evidence="1 2">
    <name type="scientific">Sporanaerobium hydrogeniformans</name>
    <dbReference type="NCBI Taxonomy" id="3072179"/>
    <lineage>
        <taxon>Bacteria</taxon>
        <taxon>Bacillati</taxon>
        <taxon>Bacillota</taxon>
        <taxon>Clostridia</taxon>
        <taxon>Lachnospirales</taxon>
        <taxon>Lachnospiraceae</taxon>
        <taxon>Sporanaerobium</taxon>
    </lineage>
</organism>
<dbReference type="Proteomes" id="UP000224460">
    <property type="component" value="Unassembled WGS sequence"/>
</dbReference>
<reference evidence="1" key="1">
    <citation type="submission" date="2017-10" db="EMBL/GenBank/DDBJ databases">
        <title>Genome sequence of cellulolytic Lachnospiraceae bacterium XHS1971 isolated from hotspring sediment.</title>
        <authorList>
            <person name="Vasudevan G."/>
            <person name="Joshi A.J."/>
            <person name="Hivarkar S."/>
            <person name="Lanjekar V.B."/>
            <person name="Dhakephalkar P.K."/>
            <person name="Dagar S."/>
        </authorList>
    </citation>
    <scope>NUCLEOTIDE SEQUENCE</scope>
    <source>
        <strain evidence="1">XHS1971</strain>
    </source>
</reference>
<keyword evidence="2" id="KW-1185">Reference proteome</keyword>
<keyword evidence="1" id="KW-0808">Transferase</keyword>
<comment type="caution">
    <text evidence="1">The sequence shown here is derived from an EMBL/GenBank/DDBJ whole genome shotgun (WGS) entry which is preliminary data.</text>
</comment>
<name>A0AC61DCQ0_9FIRM</name>
<gene>
    <name evidence="1" type="ORF">CS063_06655</name>
</gene>
<dbReference type="EMBL" id="PEDL01000005">
    <property type="protein sequence ID" value="PHV71010.1"/>
    <property type="molecule type" value="Genomic_DNA"/>
</dbReference>
<evidence type="ECO:0000313" key="1">
    <source>
        <dbReference type="EMBL" id="PHV71010.1"/>
    </source>
</evidence>
<keyword evidence="1" id="KW-0418">Kinase</keyword>
<sequence>MQVTISMLQSGDELISSQGKVYRVIALLGSGGQGEVYEVESEGKHYALKWYHEHMATLRQREIIEKLVENGSPDIRFLWPMDRINGKRTFGYIMALRPNRYKSIVDLMKRKAEPSFWALCTAGYELADCFQKLHSLGYSYCDISFGNAFLDPERGEVLICDNDNVVVTGLSKSGVEGTLGFMAPEIVMGKTGPKAETDLYSLAILLFYMFMLHHPLEGAREADIKCFDAVAKQEIYGRTPLFIWDPQDKSNRPIAGYQENAIIYWNLYPKFIKDLFITAFTEGLHNPNRRIVENQWKRAFIRLRNSILQCPSCGVENFYRESDQIGAGNICWCCNKNINKPPSIQIGSTFVVLGKETELLAHHLYDNFDMQTVIAKVSQHPKDPTKWGLNNVTDKEWIWIKPDGTKSAVLPDKNAPLLKGSRIDFGGVEGQF</sequence>
<keyword evidence="1" id="KW-0723">Serine/threonine-protein kinase</keyword>
<evidence type="ECO:0000313" key="2">
    <source>
        <dbReference type="Proteomes" id="UP000224460"/>
    </source>
</evidence>
<protein>
    <submittedName>
        <fullName evidence="1">Serine/threonine protein kinase</fullName>
    </submittedName>
</protein>
<proteinExistence type="predicted"/>